<gene>
    <name evidence="4" type="ORF">Slati_0074700</name>
</gene>
<feature type="region of interest" description="Disordered" evidence="1">
    <location>
        <begin position="478"/>
        <end position="505"/>
    </location>
</feature>
<feature type="domain" description="Reverse transcriptase Ty1/copia-type" evidence="3">
    <location>
        <begin position="272"/>
        <end position="349"/>
    </location>
</feature>
<comment type="caution">
    <text evidence="4">The sequence shown here is derived from an EMBL/GenBank/DDBJ whole genome shotgun (WGS) entry which is preliminary data.</text>
</comment>
<dbReference type="InterPro" id="IPR013103">
    <property type="entry name" value="RVT_2"/>
</dbReference>
<organism evidence="4">
    <name type="scientific">Sesamum latifolium</name>
    <dbReference type="NCBI Taxonomy" id="2727402"/>
    <lineage>
        <taxon>Eukaryota</taxon>
        <taxon>Viridiplantae</taxon>
        <taxon>Streptophyta</taxon>
        <taxon>Embryophyta</taxon>
        <taxon>Tracheophyta</taxon>
        <taxon>Spermatophyta</taxon>
        <taxon>Magnoliopsida</taxon>
        <taxon>eudicotyledons</taxon>
        <taxon>Gunneridae</taxon>
        <taxon>Pentapetalae</taxon>
        <taxon>asterids</taxon>
        <taxon>lamiids</taxon>
        <taxon>Lamiales</taxon>
        <taxon>Pedaliaceae</taxon>
        <taxon>Sesamum</taxon>
    </lineage>
</organism>
<proteinExistence type="predicted"/>
<dbReference type="PANTHER" id="PTHR37610">
    <property type="entry name" value="CCHC-TYPE DOMAIN-CONTAINING PROTEIN"/>
    <property type="match status" value="1"/>
</dbReference>
<dbReference type="AlphaFoldDB" id="A0AAW2Y8A8"/>
<evidence type="ECO:0000256" key="1">
    <source>
        <dbReference type="SAM" id="MobiDB-lite"/>
    </source>
</evidence>
<accession>A0AAW2Y8A8</accession>
<evidence type="ECO:0000259" key="2">
    <source>
        <dbReference type="Pfam" id="PF03732"/>
    </source>
</evidence>
<reference evidence="4" key="1">
    <citation type="submission" date="2020-06" db="EMBL/GenBank/DDBJ databases">
        <authorList>
            <person name="Li T."/>
            <person name="Hu X."/>
            <person name="Zhang T."/>
            <person name="Song X."/>
            <person name="Zhang H."/>
            <person name="Dai N."/>
            <person name="Sheng W."/>
            <person name="Hou X."/>
            <person name="Wei L."/>
        </authorList>
    </citation>
    <scope>NUCLEOTIDE SEQUENCE</scope>
    <source>
        <strain evidence="4">KEN1</strain>
        <tissue evidence="4">Leaf</tissue>
    </source>
</reference>
<feature type="domain" description="Retrotransposon gag" evidence="2">
    <location>
        <begin position="7"/>
        <end position="109"/>
    </location>
</feature>
<dbReference type="InterPro" id="IPR005162">
    <property type="entry name" value="Retrotrans_gag_dom"/>
</dbReference>
<dbReference type="Pfam" id="PF07727">
    <property type="entry name" value="RVT_2"/>
    <property type="match status" value="1"/>
</dbReference>
<dbReference type="Pfam" id="PF03732">
    <property type="entry name" value="Retrotrans_gag"/>
    <property type="match status" value="1"/>
</dbReference>
<feature type="compositionally biased region" description="Pro residues" evidence="1">
    <location>
        <begin position="484"/>
        <end position="496"/>
    </location>
</feature>
<protein>
    <submittedName>
        <fullName evidence="4">Retrovirus-related Pol polyprotein from transposon RE2</fullName>
    </submittedName>
</protein>
<evidence type="ECO:0000313" key="4">
    <source>
        <dbReference type="EMBL" id="KAL0461871.1"/>
    </source>
</evidence>
<sequence>MVTSWILNSISKKIVESFLYTSTTRELWVELETRFGQSNGPMVYQLKREMASLSQGLMSVSTYFSKLKRLWDELSCITPTPQCTCGSSKVMTELRMEDQLMQFLMGLNETYDHVRNQNMAMQAFKKFGAQKTFQKRKNPADKRDQVCKERGKSEHLKEVCFEIYGYPEWAKLQRYFRGVEPQTPALINEDYDEFSDGTKHSVKTTGDIILSNHVILKNVLLVPDLKFNLLSIFKKNQIDKVMTSCRELGLSASTVTPEIWHRRLGHASSNADGTMERHKARLVAKGYNQIAGIDYMDNFSPVAKVVTVRIFLVVAASLQWHIHQLDINNVFLHGSLDEEIYMQAPEGYPLPEGMCASLRSHFMASSKPQGNGIKSSQQNLKPSVLFSPNMIIASSLRAPHTEDYFSLQMDPYHTCSDDGWVDDILPHSSDDGSSYDLMDLGSSIGNEASWRAFVQSYYALDSDSESVTNADSKLYRKPSTEFKIPPPNIVQPPSGPPSSTASNNPVERMTTIHPALSNGSSTYAAIGYFFS</sequence>
<evidence type="ECO:0000259" key="3">
    <source>
        <dbReference type="Pfam" id="PF07727"/>
    </source>
</evidence>
<name>A0AAW2Y8A8_9LAMI</name>
<reference evidence="4" key="2">
    <citation type="journal article" date="2024" name="Plant">
        <title>Genomic evolution and insights into agronomic trait innovations of Sesamum species.</title>
        <authorList>
            <person name="Miao H."/>
            <person name="Wang L."/>
            <person name="Qu L."/>
            <person name="Liu H."/>
            <person name="Sun Y."/>
            <person name="Le M."/>
            <person name="Wang Q."/>
            <person name="Wei S."/>
            <person name="Zheng Y."/>
            <person name="Lin W."/>
            <person name="Duan Y."/>
            <person name="Cao H."/>
            <person name="Xiong S."/>
            <person name="Wang X."/>
            <person name="Wei L."/>
            <person name="Li C."/>
            <person name="Ma Q."/>
            <person name="Ju M."/>
            <person name="Zhao R."/>
            <person name="Li G."/>
            <person name="Mu C."/>
            <person name="Tian Q."/>
            <person name="Mei H."/>
            <person name="Zhang T."/>
            <person name="Gao T."/>
            <person name="Zhang H."/>
        </authorList>
    </citation>
    <scope>NUCLEOTIDE SEQUENCE</scope>
    <source>
        <strain evidence="4">KEN1</strain>
    </source>
</reference>
<dbReference type="EMBL" id="JACGWN010000001">
    <property type="protein sequence ID" value="KAL0461871.1"/>
    <property type="molecule type" value="Genomic_DNA"/>
</dbReference>
<dbReference type="PANTHER" id="PTHR37610:SF40">
    <property type="entry name" value="OS01G0909600 PROTEIN"/>
    <property type="match status" value="1"/>
</dbReference>